<proteinExistence type="predicted"/>
<organism evidence="1 2">
    <name type="scientific">Candidatus Onthovivens merdipullorum</name>
    <dbReference type="NCBI Taxonomy" id="2840889"/>
    <lineage>
        <taxon>Bacteria</taxon>
        <taxon>Bacillati</taxon>
        <taxon>Bacillota</taxon>
        <taxon>Bacilli</taxon>
        <taxon>Bacillales</taxon>
        <taxon>Candidatus Onthovivens</taxon>
    </lineage>
</organism>
<name>A0A9D9DH30_9BACL</name>
<protein>
    <submittedName>
        <fullName evidence="1">Uncharacterized protein</fullName>
    </submittedName>
</protein>
<dbReference type="AlphaFoldDB" id="A0A9D9DH30"/>
<dbReference type="Proteomes" id="UP000823613">
    <property type="component" value="Unassembled WGS sequence"/>
</dbReference>
<evidence type="ECO:0000313" key="2">
    <source>
        <dbReference type="Proteomes" id="UP000823613"/>
    </source>
</evidence>
<reference evidence="1" key="2">
    <citation type="journal article" date="2021" name="PeerJ">
        <title>Extensive microbial diversity within the chicken gut microbiome revealed by metagenomics and culture.</title>
        <authorList>
            <person name="Gilroy R."/>
            <person name="Ravi A."/>
            <person name="Getino M."/>
            <person name="Pursley I."/>
            <person name="Horton D.L."/>
            <person name="Alikhan N.F."/>
            <person name="Baker D."/>
            <person name="Gharbi K."/>
            <person name="Hall N."/>
            <person name="Watson M."/>
            <person name="Adriaenssens E.M."/>
            <person name="Foster-Nyarko E."/>
            <person name="Jarju S."/>
            <person name="Secka A."/>
            <person name="Antonio M."/>
            <person name="Oren A."/>
            <person name="Chaudhuri R.R."/>
            <person name="La Ragione R."/>
            <person name="Hildebrand F."/>
            <person name="Pallen M.J."/>
        </authorList>
    </citation>
    <scope>NUCLEOTIDE SEQUENCE</scope>
    <source>
        <strain evidence="1">11159</strain>
    </source>
</reference>
<sequence>MLFAFVTNLTCSCNNAKNVTPKGVTTHVTVTCYHPVKEQCDDSPLITADGSKIDLHKLKKGDIKWCAISRDLLWLFPKNKPKRVYIEGHGYYEVRDVMNKRFNHRLDILQHPDNKKLILDKNVKIIILS</sequence>
<evidence type="ECO:0000313" key="1">
    <source>
        <dbReference type="EMBL" id="MBO8426986.1"/>
    </source>
</evidence>
<comment type="caution">
    <text evidence="1">The sequence shown here is derived from an EMBL/GenBank/DDBJ whole genome shotgun (WGS) entry which is preliminary data.</text>
</comment>
<dbReference type="CDD" id="cd22784">
    <property type="entry name" value="DPBB_MltA_YuiC-like"/>
    <property type="match status" value="1"/>
</dbReference>
<gene>
    <name evidence="1" type="ORF">IAC58_00240</name>
</gene>
<dbReference type="EMBL" id="JADIMY010000002">
    <property type="protein sequence ID" value="MBO8426986.1"/>
    <property type="molecule type" value="Genomic_DNA"/>
</dbReference>
<accession>A0A9D9DH30</accession>
<reference evidence="1" key="1">
    <citation type="submission" date="2020-10" db="EMBL/GenBank/DDBJ databases">
        <authorList>
            <person name="Gilroy R."/>
        </authorList>
    </citation>
    <scope>NUCLEOTIDE SEQUENCE</scope>
    <source>
        <strain evidence="1">11159</strain>
    </source>
</reference>